<evidence type="ECO:0000256" key="1">
    <source>
        <dbReference type="PROSITE-ProRule" id="PRU10141"/>
    </source>
</evidence>
<keyword evidence="4" id="KW-1185">Reference proteome</keyword>
<accession>A0A3P6S087</accession>
<dbReference type="InterPro" id="IPR011009">
    <property type="entry name" value="Kinase-like_dom_sf"/>
</dbReference>
<dbReference type="OrthoDB" id="5872528at2759"/>
<dbReference type="Gene3D" id="3.30.200.20">
    <property type="entry name" value="Phosphorylase Kinase, domain 1"/>
    <property type="match status" value="1"/>
</dbReference>
<keyword evidence="1" id="KW-0067">ATP-binding</keyword>
<dbReference type="PROSITE" id="PS50011">
    <property type="entry name" value="PROTEIN_KINASE_DOM"/>
    <property type="match status" value="1"/>
</dbReference>
<dbReference type="GO" id="GO:0005524">
    <property type="term" value="F:ATP binding"/>
    <property type="evidence" value="ECO:0007669"/>
    <property type="project" value="UniProtKB-UniRule"/>
</dbReference>
<dbReference type="EMBL" id="UYRV01016511">
    <property type="protein sequence ID" value="VDK62093.1"/>
    <property type="molecule type" value="Genomic_DNA"/>
</dbReference>
<organism evidence="3 4">
    <name type="scientific">Cylicostephanus goldi</name>
    <name type="common">Nematode worm</name>
    <dbReference type="NCBI Taxonomy" id="71465"/>
    <lineage>
        <taxon>Eukaryota</taxon>
        <taxon>Metazoa</taxon>
        <taxon>Ecdysozoa</taxon>
        <taxon>Nematoda</taxon>
        <taxon>Chromadorea</taxon>
        <taxon>Rhabditida</taxon>
        <taxon>Rhabditina</taxon>
        <taxon>Rhabditomorpha</taxon>
        <taxon>Strongyloidea</taxon>
        <taxon>Strongylidae</taxon>
        <taxon>Cylicostephanus</taxon>
    </lineage>
</organism>
<gene>
    <name evidence="3" type="ORF">CGOC_LOCUS5429</name>
</gene>
<evidence type="ECO:0000313" key="4">
    <source>
        <dbReference type="Proteomes" id="UP000271889"/>
    </source>
</evidence>
<evidence type="ECO:0000259" key="2">
    <source>
        <dbReference type="PROSITE" id="PS50011"/>
    </source>
</evidence>
<dbReference type="InterPro" id="IPR000719">
    <property type="entry name" value="Prot_kinase_dom"/>
</dbReference>
<dbReference type="PROSITE" id="PS00107">
    <property type="entry name" value="PROTEIN_KINASE_ATP"/>
    <property type="match status" value="1"/>
</dbReference>
<name>A0A3P6S087_CYLGO</name>
<dbReference type="SUPFAM" id="SSF56112">
    <property type="entry name" value="Protein kinase-like (PK-like)"/>
    <property type="match status" value="1"/>
</dbReference>
<evidence type="ECO:0000313" key="3">
    <source>
        <dbReference type="EMBL" id="VDK62093.1"/>
    </source>
</evidence>
<dbReference type="InterPro" id="IPR017441">
    <property type="entry name" value="Protein_kinase_ATP_BS"/>
</dbReference>
<feature type="binding site" evidence="1">
    <location>
        <position position="62"/>
    </location>
    <ligand>
        <name>ATP</name>
        <dbReference type="ChEBI" id="CHEBI:30616"/>
    </ligand>
</feature>
<feature type="domain" description="Protein kinase" evidence="2">
    <location>
        <begin position="32"/>
        <end position="82"/>
    </location>
</feature>
<proteinExistence type="predicted"/>
<reference evidence="3 4" key="1">
    <citation type="submission" date="2018-11" db="EMBL/GenBank/DDBJ databases">
        <authorList>
            <consortium name="Pathogen Informatics"/>
        </authorList>
    </citation>
    <scope>NUCLEOTIDE SEQUENCE [LARGE SCALE GENOMIC DNA]</scope>
</reference>
<keyword evidence="1" id="KW-0547">Nucleotide-binding</keyword>
<dbReference type="AlphaFoldDB" id="A0A3P6S087"/>
<sequence>MSDSDEDDLGFVPLCTGTSFQGTIIESSKNKYVIVKLLGAGGFGAVYRVHDQRDPTKMFAMKVEKKIETRRHSKLKMEVVFG</sequence>
<dbReference type="GO" id="GO:0004672">
    <property type="term" value="F:protein kinase activity"/>
    <property type="evidence" value="ECO:0007669"/>
    <property type="project" value="InterPro"/>
</dbReference>
<dbReference type="Proteomes" id="UP000271889">
    <property type="component" value="Unassembled WGS sequence"/>
</dbReference>
<protein>
    <recommendedName>
        <fullName evidence="2">Protein kinase domain-containing protein</fullName>
    </recommendedName>
</protein>